<dbReference type="PANTHER" id="PTHR33710:SF62">
    <property type="entry name" value="DUF4283 DOMAIN PROTEIN"/>
    <property type="match status" value="1"/>
</dbReference>
<dbReference type="Proteomes" id="UP000828251">
    <property type="component" value="Unassembled WGS sequence"/>
</dbReference>
<protein>
    <recommendedName>
        <fullName evidence="3">Endonuclease/exonuclease/phosphatase domain-containing protein</fullName>
    </recommendedName>
</protein>
<dbReference type="PANTHER" id="PTHR33710">
    <property type="entry name" value="BNAC02G09200D PROTEIN"/>
    <property type="match status" value="1"/>
</dbReference>
<evidence type="ECO:0000313" key="2">
    <source>
        <dbReference type="Proteomes" id="UP000828251"/>
    </source>
</evidence>
<reference evidence="1 2" key="1">
    <citation type="journal article" date="2021" name="Plant Biotechnol. J.">
        <title>Multi-omics assisted identification of the key and species-specific regulatory components of drought-tolerant mechanisms in Gossypium stocksii.</title>
        <authorList>
            <person name="Yu D."/>
            <person name="Ke L."/>
            <person name="Zhang D."/>
            <person name="Wu Y."/>
            <person name="Sun Y."/>
            <person name="Mei J."/>
            <person name="Sun J."/>
            <person name="Sun Y."/>
        </authorList>
    </citation>
    <scope>NUCLEOTIDE SEQUENCE [LARGE SCALE GENOMIC DNA]</scope>
    <source>
        <strain evidence="2">cv. E1</strain>
        <tissue evidence="1">Leaf</tissue>
    </source>
</reference>
<accession>A0A9D3WHV6</accession>
<comment type="caution">
    <text evidence="1">The sequence shown here is derived from an EMBL/GenBank/DDBJ whole genome shotgun (WGS) entry which is preliminary data.</text>
</comment>
<dbReference type="EMBL" id="JAIQCV010000001">
    <property type="protein sequence ID" value="KAH1129185.1"/>
    <property type="molecule type" value="Genomic_DNA"/>
</dbReference>
<dbReference type="AlphaFoldDB" id="A0A9D3WHV6"/>
<dbReference type="OrthoDB" id="999895at2759"/>
<gene>
    <name evidence="1" type="ORF">J1N35_000563</name>
</gene>
<evidence type="ECO:0008006" key="3">
    <source>
        <dbReference type="Google" id="ProtNLM"/>
    </source>
</evidence>
<name>A0A9D3WHV6_9ROSI</name>
<dbReference type="SUPFAM" id="SSF56219">
    <property type="entry name" value="DNase I-like"/>
    <property type="match status" value="1"/>
</dbReference>
<proteinExistence type="predicted"/>
<dbReference type="InterPro" id="IPR036691">
    <property type="entry name" value="Endo/exonu/phosph_ase_sf"/>
</dbReference>
<organism evidence="1 2">
    <name type="scientific">Gossypium stocksii</name>
    <dbReference type="NCBI Taxonomy" id="47602"/>
    <lineage>
        <taxon>Eukaryota</taxon>
        <taxon>Viridiplantae</taxon>
        <taxon>Streptophyta</taxon>
        <taxon>Embryophyta</taxon>
        <taxon>Tracheophyta</taxon>
        <taxon>Spermatophyta</taxon>
        <taxon>Magnoliopsida</taxon>
        <taxon>eudicotyledons</taxon>
        <taxon>Gunneridae</taxon>
        <taxon>Pentapetalae</taxon>
        <taxon>rosids</taxon>
        <taxon>malvids</taxon>
        <taxon>Malvales</taxon>
        <taxon>Malvaceae</taxon>
        <taxon>Malvoideae</taxon>
        <taxon>Gossypium</taxon>
    </lineage>
</organism>
<evidence type="ECO:0000313" key="1">
    <source>
        <dbReference type="EMBL" id="KAH1129185.1"/>
    </source>
</evidence>
<sequence>MELVHQRCGFTQGFEVSAVGSKDGLCLAWKEDIQVRLRSFSSSFIDVQICCSDVSVDWRFTGFYGSSYESNKVDSWNELRKLGLDKKLPWLVCGNFNEILYVYEKRGGLPRDKQCIERFRSALKDCELFGLGYSACWYSWEKGNLVENNIRERLDRGVANVKWMECFPTVSIQHLNHSHFDHYPLLIHSTIQSAHVRPNFFKFEAL</sequence>
<dbReference type="Gene3D" id="3.60.10.10">
    <property type="entry name" value="Endonuclease/exonuclease/phosphatase"/>
    <property type="match status" value="1"/>
</dbReference>
<keyword evidence="2" id="KW-1185">Reference proteome</keyword>